<evidence type="ECO:0000256" key="1">
    <source>
        <dbReference type="SAM" id="Phobius"/>
    </source>
</evidence>
<organism evidence="2 3">
    <name type="scientific">Candidatus Liberibacter asiaticus str. gxpsy</name>
    <dbReference type="NCBI Taxonomy" id="1174529"/>
    <lineage>
        <taxon>Bacteria</taxon>
        <taxon>Pseudomonadati</taxon>
        <taxon>Pseudomonadota</taxon>
        <taxon>Alphaproteobacteria</taxon>
        <taxon>Hyphomicrobiales</taxon>
        <taxon>Rhizobiaceae</taxon>
        <taxon>Liberibacter</taxon>
    </lineage>
</organism>
<dbReference type="Proteomes" id="UP000011820">
    <property type="component" value="Chromosome"/>
</dbReference>
<keyword evidence="1" id="KW-1133">Transmembrane helix</keyword>
<name>A0ABM5NFJ0_LIBAS</name>
<evidence type="ECO:0000313" key="3">
    <source>
        <dbReference type="Proteomes" id="UP000011820"/>
    </source>
</evidence>
<keyword evidence="1" id="KW-0812">Transmembrane</keyword>
<accession>A0ABM5NFJ0</accession>
<sequence length="63" mass="7737">MNKRHGYFFAQHYNYDGYKRDISIFAIFFFIFHVDIFLLREILQMLMFRVGLSIYKESTTSKK</sequence>
<gene>
    <name evidence="2" type="ORF">WSI_02625</name>
</gene>
<keyword evidence="1" id="KW-0472">Membrane</keyword>
<evidence type="ECO:0000313" key="2">
    <source>
        <dbReference type="EMBL" id="AGH16895.1"/>
    </source>
</evidence>
<keyword evidence="3" id="KW-1185">Reference proteome</keyword>
<feature type="transmembrane region" description="Helical" evidence="1">
    <location>
        <begin position="22"/>
        <end position="39"/>
    </location>
</feature>
<dbReference type="EMBL" id="CP004005">
    <property type="protein sequence ID" value="AGH16895.1"/>
    <property type="molecule type" value="Genomic_DNA"/>
</dbReference>
<protein>
    <submittedName>
        <fullName evidence="2">Uncharacterized protein</fullName>
    </submittedName>
</protein>
<proteinExistence type="predicted"/>
<reference evidence="2 3" key="1">
    <citation type="journal article" date="2013" name="Genome Announc.">
        <title>Complete Genome Sequence of a Chinese Strain of 'Candidatus Liberibacter asiaticus'.</title>
        <authorList>
            <person name="Lin H."/>
            <person name="Han C.S."/>
            <person name="Liu B."/>
            <person name="Lou B."/>
            <person name="Bai X."/>
            <person name="Deng C."/>
            <person name="Civerolo E.L."/>
            <person name="Gupta G."/>
        </authorList>
    </citation>
    <scope>NUCLEOTIDE SEQUENCE [LARGE SCALE GENOMIC DNA]</scope>
    <source>
        <strain evidence="3">gxpsy</strain>
    </source>
</reference>